<sequence length="41" mass="4406">MTEEDLRHPLDGLGNPVAIDHTSFLACTALTDSPLEAEPLD</sequence>
<name>U2QRK1_9ACTN</name>
<reference evidence="1" key="1">
    <citation type="submission" date="2013-08" db="EMBL/GenBank/DDBJ databases">
        <authorList>
            <person name="Durkin A.S."/>
            <person name="Haft D.R."/>
            <person name="McCorrison J."/>
            <person name="Torralba M."/>
            <person name="Gillis M."/>
            <person name="Haft D.H."/>
            <person name="Methe B."/>
            <person name="Sutton G."/>
            <person name="Nelson K.E."/>
        </authorList>
    </citation>
    <scope>NUCLEOTIDE SEQUENCE [LARGE SCALE GENOMIC DNA]</scope>
    <source>
        <strain evidence="1">F0233</strain>
    </source>
</reference>
<comment type="caution">
    <text evidence="1">The sequence shown here is derived from an EMBL/GenBank/DDBJ whole genome shotgun (WGS) entry which is preliminary data.</text>
</comment>
<dbReference type="AlphaFoldDB" id="U2QRK1"/>
<dbReference type="Proteomes" id="UP000017052">
    <property type="component" value="Unassembled WGS sequence"/>
</dbReference>
<gene>
    <name evidence="1" type="ORF">HMPREF0682_1796</name>
</gene>
<organism evidence="1 2">
    <name type="scientific">Propionibacterium acidifaciens F0233</name>
    <dbReference type="NCBI Taxonomy" id="553198"/>
    <lineage>
        <taxon>Bacteria</taxon>
        <taxon>Bacillati</taxon>
        <taxon>Actinomycetota</taxon>
        <taxon>Actinomycetes</taxon>
        <taxon>Propionibacteriales</taxon>
        <taxon>Propionibacteriaceae</taxon>
        <taxon>Propionibacterium</taxon>
    </lineage>
</organism>
<proteinExistence type="predicted"/>
<dbReference type="EMBL" id="ACVN02000124">
    <property type="protein sequence ID" value="ERK59161.1"/>
    <property type="molecule type" value="Genomic_DNA"/>
</dbReference>
<protein>
    <submittedName>
        <fullName evidence="1">Uncharacterized protein</fullName>
    </submittedName>
</protein>
<accession>U2QRK1</accession>
<evidence type="ECO:0000313" key="1">
    <source>
        <dbReference type="EMBL" id="ERK59161.1"/>
    </source>
</evidence>
<evidence type="ECO:0000313" key="2">
    <source>
        <dbReference type="Proteomes" id="UP000017052"/>
    </source>
</evidence>
<keyword evidence="2" id="KW-1185">Reference proteome</keyword>